<reference evidence="2" key="1">
    <citation type="submission" date="2023-06" db="EMBL/GenBank/DDBJ databases">
        <authorList>
            <person name="Kurt Z."/>
        </authorList>
    </citation>
    <scope>NUCLEOTIDE SEQUENCE</scope>
</reference>
<accession>A0AA86Q1L3</accession>
<name>A0AA86Q1L3_9EUKA</name>
<evidence type="ECO:0000313" key="2">
    <source>
        <dbReference type="EMBL" id="CAI9950385.1"/>
    </source>
</evidence>
<proteinExistence type="predicted"/>
<protein>
    <submittedName>
        <fullName evidence="3">Hypothetical_protein</fullName>
    </submittedName>
</protein>
<feature type="region of interest" description="Disordered" evidence="1">
    <location>
        <begin position="159"/>
        <end position="234"/>
    </location>
</feature>
<dbReference type="AlphaFoldDB" id="A0AA86Q1L3"/>
<dbReference type="EMBL" id="CATOUU010000812">
    <property type="protein sequence ID" value="CAI9950385.1"/>
    <property type="molecule type" value="Genomic_DNA"/>
</dbReference>
<keyword evidence="4" id="KW-1185">Reference proteome</keyword>
<dbReference type="Proteomes" id="UP001642409">
    <property type="component" value="Unassembled WGS sequence"/>
</dbReference>
<evidence type="ECO:0000313" key="4">
    <source>
        <dbReference type="Proteomes" id="UP001642409"/>
    </source>
</evidence>
<evidence type="ECO:0000256" key="1">
    <source>
        <dbReference type="SAM" id="MobiDB-lite"/>
    </source>
</evidence>
<evidence type="ECO:0000313" key="3">
    <source>
        <dbReference type="EMBL" id="CAL6032866.1"/>
    </source>
</evidence>
<dbReference type="EMBL" id="CAXDID020000124">
    <property type="protein sequence ID" value="CAL6032866.1"/>
    <property type="molecule type" value="Genomic_DNA"/>
</dbReference>
<gene>
    <name evidence="3" type="ORF">HINF_LOCUS34691</name>
    <name evidence="2" type="ORF">HINF_LOCUS38030</name>
</gene>
<organism evidence="2">
    <name type="scientific">Hexamita inflata</name>
    <dbReference type="NCBI Taxonomy" id="28002"/>
    <lineage>
        <taxon>Eukaryota</taxon>
        <taxon>Metamonada</taxon>
        <taxon>Diplomonadida</taxon>
        <taxon>Hexamitidae</taxon>
        <taxon>Hexamitinae</taxon>
        <taxon>Hexamita</taxon>
    </lineage>
</organism>
<reference evidence="3 4" key="2">
    <citation type="submission" date="2024-07" db="EMBL/GenBank/DDBJ databases">
        <authorList>
            <person name="Akdeniz Z."/>
        </authorList>
    </citation>
    <scope>NUCLEOTIDE SEQUENCE [LARGE SCALE GENOMIC DNA]</scope>
</reference>
<comment type="caution">
    <text evidence="2">The sequence shown here is derived from an EMBL/GenBank/DDBJ whole genome shotgun (WGS) entry which is preliminary data.</text>
</comment>
<sequence length="424" mass="50032">MESRKFVQIRPVSLGPVTQSSPKLIQIREDSEPEITELVIKKENNKHEKIGITINSEPPAEKGQIEAEIQILPVEINKVDENSQQPVVIKVRRRTIEEQKNEEPKIKNVEARALIEQFQKQLLIENALNQNNIQEQKIENIIIEPKIIDQVEVKTEIKTQEKPKEQTNAKQDKINKKEFEKKQKEDMKKQKELEKQQKELEKKQKEQEKKDKKNKNSKEAPKIETQELKPKEEVIQNTGQPIIQSQIEPPKINQQEQENNDQQELLTLAEQISKQNTLKFIKIQLTHKNKNLSLTQSLTLYTKMISLTASQLHSSHHLALLNIQINWRKIMLLIQYLIQQLNYNFKYIISQRIVILLPLLVYKLIKQNQVIVQQSNLTKWILVNLFGYKSVMKLFMIYFPKFVLNKLYKNNLKLNNARRKKQLF</sequence>